<dbReference type="SMART" id="SM00448">
    <property type="entry name" value="REC"/>
    <property type="match status" value="1"/>
</dbReference>
<feature type="domain" description="Response regulatory" evidence="3">
    <location>
        <begin position="5"/>
        <end position="120"/>
    </location>
</feature>
<keyword evidence="1 2" id="KW-0597">Phosphoprotein</keyword>
<name>A0A6B2M6T5_9BURK</name>
<evidence type="ECO:0000256" key="1">
    <source>
        <dbReference type="ARBA" id="ARBA00022553"/>
    </source>
</evidence>
<organism evidence="4">
    <name type="scientific">Burkholderia cenocepacia</name>
    <dbReference type="NCBI Taxonomy" id="95486"/>
    <lineage>
        <taxon>Bacteria</taxon>
        <taxon>Pseudomonadati</taxon>
        <taxon>Pseudomonadota</taxon>
        <taxon>Betaproteobacteria</taxon>
        <taxon>Burkholderiales</taxon>
        <taxon>Burkholderiaceae</taxon>
        <taxon>Burkholderia</taxon>
        <taxon>Burkholderia cepacia complex</taxon>
    </lineage>
</organism>
<proteinExistence type="predicted"/>
<dbReference type="InterPro" id="IPR001789">
    <property type="entry name" value="Sig_transdc_resp-reg_receiver"/>
</dbReference>
<dbReference type="EMBL" id="JAAEAM010000003">
    <property type="protein sequence ID" value="NDV71190.1"/>
    <property type="molecule type" value="Genomic_DNA"/>
</dbReference>
<sequence length="123" mass="13400">MHDKTVCIIDDELAMRQSLESLVRSMGVRARLYASAEAFLEHGASGTSHCIVCDIQMAGMSGIELLAVLRGGGCCDVPIIFVTAHPSARRVLEARRLGALCVLEKPFDPRELVQWVMRALTGC</sequence>
<dbReference type="Pfam" id="PF00072">
    <property type="entry name" value="Response_reg"/>
    <property type="match status" value="1"/>
</dbReference>
<dbReference type="GO" id="GO:0000160">
    <property type="term" value="P:phosphorelay signal transduction system"/>
    <property type="evidence" value="ECO:0007669"/>
    <property type="project" value="InterPro"/>
</dbReference>
<feature type="modified residue" description="4-aspartylphosphate" evidence="2">
    <location>
        <position position="54"/>
    </location>
</feature>
<gene>
    <name evidence="4" type="ORF">GFJ35_03710</name>
</gene>
<dbReference type="PANTHER" id="PTHR44591">
    <property type="entry name" value="STRESS RESPONSE REGULATOR PROTEIN 1"/>
    <property type="match status" value="1"/>
</dbReference>
<dbReference type="PANTHER" id="PTHR44591:SF25">
    <property type="entry name" value="CHEMOTAXIS TWO-COMPONENT RESPONSE REGULATOR"/>
    <property type="match status" value="1"/>
</dbReference>
<evidence type="ECO:0000256" key="2">
    <source>
        <dbReference type="PROSITE-ProRule" id="PRU00169"/>
    </source>
</evidence>
<dbReference type="InterPro" id="IPR050595">
    <property type="entry name" value="Bact_response_regulator"/>
</dbReference>
<dbReference type="Gene3D" id="3.40.50.2300">
    <property type="match status" value="1"/>
</dbReference>
<dbReference type="AlphaFoldDB" id="A0A6B2M6T5"/>
<comment type="caution">
    <text evidence="4">The sequence shown here is derived from an EMBL/GenBank/DDBJ whole genome shotgun (WGS) entry which is preliminary data.</text>
</comment>
<reference evidence="4" key="1">
    <citation type="submission" date="2019-11" db="EMBL/GenBank/DDBJ databases">
        <title>Burkholderia cenocepacia CF.</title>
        <authorList>
            <person name="Vianna E.F."/>
            <person name="Marques E.A."/>
            <person name="Albano R.M."/>
            <person name="Leao R.S."/>
        </authorList>
    </citation>
    <scope>NUCLEOTIDE SEQUENCE</scope>
    <source>
        <strain evidence="4">MS-2140</strain>
    </source>
</reference>
<accession>A0A6B2M6T5</accession>
<protein>
    <submittedName>
        <fullName evidence="4">Response regulator</fullName>
    </submittedName>
</protein>
<dbReference type="PROSITE" id="PS50110">
    <property type="entry name" value="RESPONSE_REGULATORY"/>
    <property type="match status" value="1"/>
</dbReference>
<evidence type="ECO:0000259" key="3">
    <source>
        <dbReference type="PROSITE" id="PS50110"/>
    </source>
</evidence>
<evidence type="ECO:0000313" key="4">
    <source>
        <dbReference type="EMBL" id="NDV71190.1"/>
    </source>
</evidence>
<dbReference type="SUPFAM" id="SSF52172">
    <property type="entry name" value="CheY-like"/>
    <property type="match status" value="1"/>
</dbReference>
<dbReference type="InterPro" id="IPR011006">
    <property type="entry name" value="CheY-like_superfamily"/>
</dbReference>